<dbReference type="InterPro" id="IPR051199">
    <property type="entry name" value="LPS_LOS_Heptosyltrfase"/>
</dbReference>
<dbReference type="GO" id="GO:0005829">
    <property type="term" value="C:cytosol"/>
    <property type="evidence" value="ECO:0007669"/>
    <property type="project" value="TreeGrafter"/>
</dbReference>
<keyword evidence="2 3" id="KW-0808">Transferase</keyword>
<dbReference type="AlphaFoldDB" id="A0A4Y6UAP6"/>
<dbReference type="EMBL" id="CP038231">
    <property type="protein sequence ID" value="QDH13648.1"/>
    <property type="molecule type" value="Genomic_DNA"/>
</dbReference>
<sequence length="394" mass="43225">MPLAMWCRHGPQLGCSTGACLNQPRSLWPMTLQQASPLPPRLTERPLAGALLQPGQTGRVPQRILVIRHGALGDIVQAFGFFAALRGACPQAWITLLTEPAFAPSMRLAPWFDAVAEDRRLPLWGIPPWRLWRQARHLTGLFNQHCLVVDAQQSGRTRLYRRLDGFWRQARGLKALEWPCAERLHHHGRLHTSERQKSHLRCLGVLPVAPTQPLWLFQSVAEPMRSFIHALAKRPFVVLVPGGSAGRLGKRWPAGCFAHVTAQLAQAGWHVALAGTDQERTLVRAITTQAIKRGASPKYLVDCSGRTDLAALALLLHKAHGVVGNDTGTMHLGAALDVPSLTLFFAESDPRRTAPLAPTPGHSRVLSSRQAAQLAPETVLAAFKALLAEVARTH</sequence>
<evidence type="ECO:0000313" key="3">
    <source>
        <dbReference type="EMBL" id="QDH13648.1"/>
    </source>
</evidence>
<dbReference type="SUPFAM" id="SSF53756">
    <property type="entry name" value="UDP-Glycosyltransferase/glycogen phosphorylase"/>
    <property type="match status" value="1"/>
</dbReference>
<dbReference type="GO" id="GO:0009244">
    <property type="term" value="P:lipopolysaccharide core region biosynthetic process"/>
    <property type="evidence" value="ECO:0007669"/>
    <property type="project" value="TreeGrafter"/>
</dbReference>
<dbReference type="GO" id="GO:0008713">
    <property type="term" value="F:ADP-heptose-lipopolysaccharide heptosyltransferase activity"/>
    <property type="evidence" value="ECO:0007669"/>
    <property type="project" value="TreeGrafter"/>
</dbReference>
<dbReference type="Pfam" id="PF01075">
    <property type="entry name" value="Glyco_transf_9"/>
    <property type="match status" value="1"/>
</dbReference>
<protein>
    <submittedName>
        <fullName evidence="3">Glycosyltransferase family 9 protein</fullName>
    </submittedName>
</protein>
<keyword evidence="4" id="KW-1185">Reference proteome</keyword>
<evidence type="ECO:0000256" key="1">
    <source>
        <dbReference type="ARBA" id="ARBA00022676"/>
    </source>
</evidence>
<proteinExistence type="predicted"/>
<dbReference type="PANTHER" id="PTHR30160">
    <property type="entry name" value="TETRAACYLDISACCHARIDE 4'-KINASE-RELATED"/>
    <property type="match status" value="1"/>
</dbReference>
<dbReference type="OrthoDB" id="9807356at2"/>
<dbReference type="KEGG" id="swf:E3E12_04970"/>
<dbReference type="PANTHER" id="PTHR30160:SF1">
    <property type="entry name" value="LIPOPOLYSACCHARIDE 1,2-N-ACETYLGLUCOSAMINETRANSFERASE-RELATED"/>
    <property type="match status" value="1"/>
</dbReference>
<evidence type="ECO:0000256" key="2">
    <source>
        <dbReference type="ARBA" id="ARBA00022679"/>
    </source>
</evidence>
<organism evidence="3 4">
    <name type="scientific">Formicincola oecophyllae</name>
    <dbReference type="NCBI Taxonomy" id="2558361"/>
    <lineage>
        <taxon>Bacteria</taxon>
        <taxon>Pseudomonadati</taxon>
        <taxon>Pseudomonadota</taxon>
        <taxon>Alphaproteobacteria</taxon>
        <taxon>Acetobacterales</taxon>
        <taxon>Acetobacteraceae</taxon>
        <taxon>Formicincola</taxon>
    </lineage>
</organism>
<name>A0A4Y6UAP6_9PROT</name>
<dbReference type="Proteomes" id="UP000318709">
    <property type="component" value="Chromosome"/>
</dbReference>
<evidence type="ECO:0000313" key="4">
    <source>
        <dbReference type="Proteomes" id="UP000318709"/>
    </source>
</evidence>
<dbReference type="CDD" id="cd03789">
    <property type="entry name" value="GT9_LPS_heptosyltransferase"/>
    <property type="match status" value="1"/>
</dbReference>
<reference evidence="3 4" key="1">
    <citation type="submission" date="2019-03" db="EMBL/GenBank/DDBJ databases">
        <title>The complete genome sequence of Swingsia_sp. F3b2 LMG30590(T).</title>
        <authorList>
            <person name="Chua K.-O."/>
            <person name="Chan K.-G."/>
            <person name="See-Too W.-S."/>
        </authorList>
    </citation>
    <scope>NUCLEOTIDE SEQUENCE [LARGE SCALE GENOMIC DNA]</scope>
    <source>
        <strain evidence="3 4">F3b2</strain>
    </source>
</reference>
<keyword evidence="1" id="KW-0328">Glycosyltransferase</keyword>
<accession>A0A4Y6UAP6</accession>
<dbReference type="Gene3D" id="3.40.50.2000">
    <property type="entry name" value="Glycogen Phosphorylase B"/>
    <property type="match status" value="2"/>
</dbReference>
<gene>
    <name evidence="3" type="ORF">E3E12_04970</name>
</gene>
<dbReference type="InterPro" id="IPR002201">
    <property type="entry name" value="Glyco_trans_9"/>
</dbReference>